<dbReference type="Pfam" id="PF08240">
    <property type="entry name" value="ADH_N"/>
    <property type="match status" value="1"/>
</dbReference>
<evidence type="ECO:0000259" key="7">
    <source>
        <dbReference type="SMART" id="SM00829"/>
    </source>
</evidence>
<keyword evidence="4 6" id="KW-0862">Zinc</keyword>
<gene>
    <name evidence="8" type="ORF">WICMUC_001168</name>
</gene>
<evidence type="ECO:0000256" key="2">
    <source>
        <dbReference type="ARBA" id="ARBA00008072"/>
    </source>
</evidence>
<dbReference type="SUPFAM" id="SSF51735">
    <property type="entry name" value="NAD(P)-binding Rossmann-fold domains"/>
    <property type="match status" value="1"/>
</dbReference>
<evidence type="ECO:0000313" key="8">
    <source>
        <dbReference type="EMBL" id="KAH3679157.1"/>
    </source>
</evidence>
<dbReference type="InterPro" id="IPR020843">
    <property type="entry name" value="ER"/>
</dbReference>
<evidence type="ECO:0000256" key="6">
    <source>
        <dbReference type="RuleBase" id="RU361277"/>
    </source>
</evidence>
<reference evidence="8" key="1">
    <citation type="journal article" date="2021" name="Open Biol.">
        <title>Shared evolutionary footprints suggest mitochondrial oxidative damage underlies multiple complex I losses in fungi.</title>
        <authorList>
            <person name="Schikora-Tamarit M.A."/>
            <person name="Marcet-Houben M."/>
            <person name="Nosek J."/>
            <person name="Gabaldon T."/>
        </authorList>
    </citation>
    <scope>NUCLEOTIDE SEQUENCE</scope>
    <source>
        <strain evidence="8">CBS6341</strain>
    </source>
</reference>
<protein>
    <recommendedName>
        <fullName evidence="7">Enoyl reductase (ER) domain-containing protein</fullName>
    </recommendedName>
</protein>
<feature type="domain" description="Enoyl reductase (ER)" evidence="7">
    <location>
        <begin position="8"/>
        <end position="381"/>
    </location>
</feature>
<comment type="caution">
    <text evidence="8">The sequence shown here is derived from an EMBL/GenBank/DDBJ whole genome shotgun (WGS) entry which is preliminary data.</text>
</comment>
<dbReference type="Proteomes" id="UP000769528">
    <property type="component" value="Unassembled WGS sequence"/>
</dbReference>
<dbReference type="InterPro" id="IPR002328">
    <property type="entry name" value="ADH_Zn_CS"/>
</dbReference>
<evidence type="ECO:0000256" key="4">
    <source>
        <dbReference type="ARBA" id="ARBA00022833"/>
    </source>
</evidence>
<evidence type="ECO:0000256" key="5">
    <source>
        <dbReference type="ARBA" id="ARBA00023002"/>
    </source>
</evidence>
<dbReference type="PANTHER" id="PTHR43161">
    <property type="entry name" value="SORBITOL DEHYDROGENASE"/>
    <property type="match status" value="1"/>
</dbReference>
<dbReference type="GO" id="GO:0034079">
    <property type="term" value="P:butanediol biosynthetic process"/>
    <property type="evidence" value="ECO:0007669"/>
    <property type="project" value="TreeGrafter"/>
</dbReference>
<dbReference type="GO" id="GO:0008270">
    <property type="term" value="F:zinc ion binding"/>
    <property type="evidence" value="ECO:0007669"/>
    <property type="project" value="InterPro"/>
</dbReference>
<dbReference type="SUPFAM" id="SSF50129">
    <property type="entry name" value="GroES-like"/>
    <property type="match status" value="1"/>
</dbReference>
<name>A0A9P8PVG0_9ASCO</name>
<comment type="similarity">
    <text evidence="2 6">Belongs to the zinc-containing alcohol dehydrogenase family.</text>
</comment>
<dbReference type="Pfam" id="PF00107">
    <property type="entry name" value="ADH_zinc_N"/>
    <property type="match status" value="1"/>
</dbReference>
<reference evidence="8" key="2">
    <citation type="submission" date="2021-01" db="EMBL/GenBank/DDBJ databases">
        <authorList>
            <person name="Schikora-Tamarit M.A."/>
        </authorList>
    </citation>
    <scope>NUCLEOTIDE SEQUENCE</scope>
    <source>
        <strain evidence="8">CBS6341</strain>
    </source>
</reference>
<keyword evidence="3 6" id="KW-0479">Metal-binding</keyword>
<dbReference type="AlphaFoldDB" id="A0A9P8PVG0"/>
<dbReference type="GO" id="GO:0005737">
    <property type="term" value="C:cytoplasm"/>
    <property type="evidence" value="ECO:0007669"/>
    <property type="project" value="TreeGrafter"/>
</dbReference>
<dbReference type="PANTHER" id="PTHR43161:SF23">
    <property type="entry name" value="(R,R)-BUTANEDIOL DEHYDROGENASE-RELATED"/>
    <property type="match status" value="1"/>
</dbReference>
<dbReference type="Gene3D" id="3.90.180.10">
    <property type="entry name" value="Medium-chain alcohol dehydrogenases, catalytic domain"/>
    <property type="match status" value="1"/>
</dbReference>
<evidence type="ECO:0000256" key="1">
    <source>
        <dbReference type="ARBA" id="ARBA00001947"/>
    </source>
</evidence>
<dbReference type="InterPro" id="IPR011032">
    <property type="entry name" value="GroES-like_sf"/>
</dbReference>
<keyword evidence="5" id="KW-0560">Oxidoreductase</keyword>
<dbReference type="PROSITE" id="PS00059">
    <property type="entry name" value="ADH_ZINC"/>
    <property type="match status" value="1"/>
</dbReference>
<dbReference type="EMBL" id="JAEUBF010000389">
    <property type="protein sequence ID" value="KAH3679157.1"/>
    <property type="molecule type" value="Genomic_DNA"/>
</dbReference>
<sequence length="401" mass="43738">MKGLVFHGPRDVRYETNVPDPKITSPDDVLVEIAYCGICGTDLKEFFSETPNFFPANAEDRNEITGLKAPLCMGHEMSGTVVEVGKNVNHVKVGDQVVIDPSVHCSDAARFPESQLKKGETCSQCRYGLTNICDHSSIAGLGAHSGGLADKFICSSKHAIVVPKSIPLEIAALTQPLAVSYHAVRRSGFQEGSSALILGAGAIGSAAILCCYGFKASNIVVSEPSEVRREYAKRLGATVFDPSIYSNHENELEFVIRDLRKLSPNGEGFDYAFDCSGFPATFQAAIESTVSNGTIVNVAIWGAKPIEFWPMDITRHEKKIMGSMCYTTEDFEGVLKCFDEGSIDVETTRSFITTVVDLQNGIEGGFQHLNNNKKTEIKVLITPNNHGELEYSKSYTKVFQN</sequence>
<dbReference type="InterPro" id="IPR036291">
    <property type="entry name" value="NAD(P)-bd_dom_sf"/>
</dbReference>
<accession>A0A9P8PVG0</accession>
<dbReference type="GO" id="GO:0000721">
    <property type="term" value="F:(R,R)-butanediol dehydrogenase activity"/>
    <property type="evidence" value="ECO:0007669"/>
    <property type="project" value="TreeGrafter"/>
</dbReference>
<dbReference type="OrthoDB" id="5363962at2759"/>
<dbReference type="CDD" id="cd08233">
    <property type="entry name" value="butanediol_DH_like"/>
    <property type="match status" value="1"/>
</dbReference>
<dbReference type="Gene3D" id="3.40.50.720">
    <property type="entry name" value="NAD(P)-binding Rossmann-like Domain"/>
    <property type="match status" value="1"/>
</dbReference>
<proteinExistence type="inferred from homology"/>
<dbReference type="SMART" id="SM00829">
    <property type="entry name" value="PKS_ER"/>
    <property type="match status" value="1"/>
</dbReference>
<evidence type="ECO:0000313" key="9">
    <source>
        <dbReference type="Proteomes" id="UP000769528"/>
    </source>
</evidence>
<comment type="cofactor">
    <cofactor evidence="1 6">
        <name>Zn(2+)</name>
        <dbReference type="ChEBI" id="CHEBI:29105"/>
    </cofactor>
</comment>
<evidence type="ECO:0000256" key="3">
    <source>
        <dbReference type="ARBA" id="ARBA00022723"/>
    </source>
</evidence>
<keyword evidence="9" id="KW-1185">Reference proteome</keyword>
<dbReference type="InterPro" id="IPR013154">
    <property type="entry name" value="ADH-like_N"/>
</dbReference>
<organism evidence="8 9">
    <name type="scientific">Wickerhamomyces mucosus</name>
    <dbReference type="NCBI Taxonomy" id="1378264"/>
    <lineage>
        <taxon>Eukaryota</taxon>
        <taxon>Fungi</taxon>
        <taxon>Dikarya</taxon>
        <taxon>Ascomycota</taxon>
        <taxon>Saccharomycotina</taxon>
        <taxon>Saccharomycetes</taxon>
        <taxon>Phaffomycetales</taxon>
        <taxon>Wickerhamomycetaceae</taxon>
        <taxon>Wickerhamomyces</taxon>
    </lineage>
</organism>
<dbReference type="InterPro" id="IPR013149">
    <property type="entry name" value="ADH-like_C"/>
</dbReference>